<accession>A0A392W5J8</accession>
<evidence type="ECO:0000313" key="1">
    <source>
        <dbReference type="EMBL" id="MCI95019.1"/>
    </source>
</evidence>
<dbReference type="AlphaFoldDB" id="A0A392W5J8"/>
<feature type="non-terminal residue" evidence="1">
    <location>
        <position position="1"/>
    </location>
</feature>
<keyword evidence="2" id="KW-1185">Reference proteome</keyword>
<organism evidence="1 2">
    <name type="scientific">Trifolium medium</name>
    <dbReference type="NCBI Taxonomy" id="97028"/>
    <lineage>
        <taxon>Eukaryota</taxon>
        <taxon>Viridiplantae</taxon>
        <taxon>Streptophyta</taxon>
        <taxon>Embryophyta</taxon>
        <taxon>Tracheophyta</taxon>
        <taxon>Spermatophyta</taxon>
        <taxon>Magnoliopsida</taxon>
        <taxon>eudicotyledons</taxon>
        <taxon>Gunneridae</taxon>
        <taxon>Pentapetalae</taxon>
        <taxon>rosids</taxon>
        <taxon>fabids</taxon>
        <taxon>Fabales</taxon>
        <taxon>Fabaceae</taxon>
        <taxon>Papilionoideae</taxon>
        <taxon>50 kb inversion clade</taxon>
        <taxon>NPAAA clade</taxon>
        <taxon>Hologalegina</taxon>
        <taxon>IRL clade</taxon>
        <taxon>Trifolieae</taxon>
        <taxon>Trifolium</taxon>
    </lineage>
</organism>
<dbReference type="EMBL" id="LXQA011373567">
    <property type="protein sequence ID" value="MCI95019.1"/>
    <property type="molecule type" value="Genomic_DNA"/>
</dbReference>
<reference evidence="1 2" key="1">
    <citation type="journal article" date="2018" name="Front. Plant Sci.">
        <title>Red Clover (Trifolium pratense) and Zigzag Clover (T. medium) - A Picture of Genomic Similarities and Differences.</title>
        <authorList>
            <person name="Dluhosova J."/>
            <person name="Istvanek J."/>
            <person name="Nedelnik J."/>
            <person name="Repkova J."/>
        </authorList>
    </citation>
    <scope>NUCLEOTIDE SEQUENCE [LARGE SCALE GENOMIC DNA]</scope>
    <source>
        <strain evidence="2">cv. 10/8</strain>
        <tissue evidence="1">Leaf</tissue>
    </source>
</reference>
<evidence type="ECO:0000313" key="2">
    <source>
        <dbReference type="Proteomes" id="UP000265520"/>
    </source>
</evidence>
<protein>
    <submittedName>
        <fullName evidence="1">Uncharacterized protein</fullName>
    </submittedName>
</protein>
<sequence length="29" mass="3126">GTDDSILGGFVENMCIGARYKLGFVFTVD</sequence>
<name>A0A392W5J8_9FABA</name>
<dbReference type="Proteomes" id="UP000265520">
    <property type="component" value="Unassembled WGS sequence"/>
</dbReference>
<comment type="caution">
    <text evidence="1">The sequence shown here is derived from an EMBL/GenBank/DDBJ whole genome shotgun (WGS) entry which is preliminary data.</text>
</comment>
<proteinExistence type="predicted"/>